<feature type="region of interest" description="Disordered" evidence="2">
    <location>
        <begin position="364"/>
        <end position="406"/>
    </location>
</feature>
<proteinExistence type="predicted"/>
<dbReference type="Gene3D" id="1.10.287.1490">
    <property type="match status" value="1"/>
</dbReference>
<dbReference type="STRING" id="416450.A0A1V6Q6R6"/>
<feature type="coiled-coil region" evidence="1">
    <location>
        <begin position="769"/>
        <end position="853"/>
    </location>
</feature>
<sequence length="1240" mass="136429">MVAGKKNKAKDKAKANTKKVKKGQSPDVAETTTTTPTPGSPELPAQETEQVPEPVVAQSPEIKTPLPVSAYEVFDDDDEPVASDPVTSQQSPVLETIVPVESDPVPTQEALVSDQQAPAIPDPVSNQQSTVAEAVPLATDPITEQSSPKVEADKPDESFPYLDETVSFQPAVVDDTESKDQELLDDPSKQEVEASEPIVSAAPADPFSPVAASVPLPSPSLTEARFMSSPSQDNYLYQPAPSAYSPYTAPIPYSSPVPYASSIPYSSPVPYNPQAAYGSPAQYASQVPYTASPVPYATPVPYSGYPYAGSAYAGSAYAGSAYAASPYAGSPYAGSPAAYASPVPYTASPVPKVSSPLARSHYPYKSPSMSPTATPPPPSAPMAHPAPPSAAGSAAPSRSASVNSPVMSSAGAIPPYGQYSPHYSHDPHYMQRSYSIPDPSYAASYQALQNLSMAGQPGENGALSPPDSDSEHIELLQRIQSAIPDINRLLHGFRNTHSKLSNREAEIKQIGNQHEQALMSKEYYIEALQSQMKKTANESAEDGSRLKNTINELRLELGNLQEKQRDLEDGLAVHQKSNEELTQTKVQLEGQIEQLNTNIQEAKDTHEKELESHKEEQEKALAAQKQELTELFEEIKGEDEKIAAENLETRERELRSEQEAAKGEWEKEKSTMQESFEAQRTELEATKTELSSKIADLESKETEMESQLSALTSTREELAAKLAELEASRKEIEELHQKHTTDSDGLREGHAGELETLRKSHDEQVAAAAKELDEKIAALEAHFKEKEQLWTEQRTALEKQLAEKDGEISSAEREKERMEGDGIIKEQHLQRAVSEMKSTIDHLDRDCDRLRKTLLSLGEATDLKSTKGDQFFLDCFNELSQLIYDLSKEHFAYLPIDPPKDILSKIPSEIPPFLDNTPASRELRCAYIQHVVSKTITYRVFQPFLFTLGRRYDKADTFFQMLSMDIRRKSVRREAFWRQQTLKAAYTTSDAKQSINVAAAVIVDEIIDHIKHFADPKHLDSLVTGVRKIVKLAAETWRHARVERELVLATFPAPNADTIPNEGWLEYGANCEHGYPQGNEPTRHVVLRTFPRIVREAAHEDFTSDQERASSCIYSEGVVLYSDSPVIMARLQEFAKKKSTETVVSDDSMTVHPKTPRPSREDLVAAAMEKLAPAVSTPPRVATIRSAPTSPGAKGQFPLFGHMTLVQEILFGKPPKPPFYKPRASPVEQHLSTASDPNQA</sequence>
<evidence type="ECO:0000313" key="3">
    <source>
        <dbReference type="EMBL" id="OQD84920.1"/>
    </source>
</evidence>
<feature type="compositionally biased region" description="Polar residues" evidence="2">
    <location>
        <begin position="1230"/>
        <end position="1240"/>
    </location>
</feature>
<dbReference type="PANTHER" id="PTHR34251:SF1">
    <property type="entry name" value="LEUCINE, GLUTAMATE AND LYSINE RICH 1"/>
    <property type="match status" value="1"/>
</dbReference>
<keyword evidence="4" id="KW-1185">Reference proteome</keyword>
<feature type="compositionally biased region" description="Low complexity" evidence="2">
    <location>
        <begin position="389"/>
        <end position="401"/>
    </location>
</feature>
<dbReference type="InterPro" id="IPR038799">
    <property type="entry name" value="LEKR1"/>
</dbReference>
<dbReference type="PANTHER" id="PTHR34251">
    <property type="entry name" value="LEUCINE-, GLUTAMATE- AND LYSINE-RICH PROTEIN 1"/>
    <property type="match status" value="1"/>
</dbReference>
<dbReference type="Proteomes" id="UP000191672">
    <property type="component" value="Unassembled WGS sequence"/>
</dbReference>
<feature type="region of interest" description="Disordered" evidence="2">
    <location>
        <begin position="650"/>
        <end position="677"/>
    </location>
</feature>
<protein>
    <submittedName>
        <fullName evidence="3">Uncharacterized protein</fullName>
    </submittedName>
</protein>
<evidence type="ECO:0000256" key="2">
    <source>
        <dbReference type="SAM" id="MobiDB-lite"/>
    </source>
</evidence>
<feature type="region of interest" description="Disordered" evidence="2">
    <location>
        <begin position="108"/>
        <end position="214"/>
    </location>
</feature>
<feature type="region of interest" description="Disordered" evidence="2">
    <location>
        <begin position="1216"/>
        <end position="1240"/>
    </location>
</feature>
<organism evidence="3 4">
    <name type="scientific">Penicillium antarcticum</name>
    <dbReference type="NCBI Taxonomy" id="416450"/>
    <lineage>
        <taxon>Eukaryota</taxon>
        <taxon>Fungi</taxon>
        <taxon>Dikarya</taxon>
        <taxon>Ascomycota</taxon>
        <taxon>Pezizomycotina</taxon>
        <taxon>Eurotiomycetes</taxon>
        <taxon>Eurotiomycetidae</taxon>
        <taxon>Eurotiales</taxon>
        <taxon>Aspergillaceae</taxon>
        <taxon>Penicillium</taxon>
    </lineage>
</organism>
<dbReference type="EMBL" id="MDYN01000011">
    <property type="protein sequence ID" value="OQD84920.1"/>
    <property type="molecule type" value="Genomic_DNA"/>
</dbReference>
<evidence type="ECO:0000256" key="1">
    <source>
        <dbReference type="SAM" id="Coils"/>
    </source>
</evidence>
<feature type="compositionally biased region" description="Basic residues" evidence="2">
    <location>
        <begin position="1"/>
        <end position="22"/>
    </location>
</feature>
<feature type="region of interest" description="Disordered" evidence="2">
    <location>
        <begin position="1"/>
        <end position="91"/>
    </location>
</feature>
<comment type="caution">
    <text evidence="3">The sequence shown here is derived from an EMBL/GenBank/DDBJ whole genome shotgun (WGS) entry which is preliminary data.</text>
</comment>
<dbReference type="AlphaFoldDB" id="A0A1V6Q6R6"/>
<evidence type="ECO:0000313" key="4">
    <source>
        <dbReference type="Proteomes" id="UP000191672"/>
    </source>
</evidence>
<reference evidence="4" key="1">
    <citation type="journal article" date="2017" name="Nat. Microbiol.">
        <title>Global analysis of biosynthetic gene clusters reveals vast potential of secondary metabolite production in Penicillium species.</title>
        <authorList>
            <person name="Nielsen J.C."/>
            <person name="Grijseels S."/>
            <person name="Prigent S."/>
            <person name="Ji B."/>
            <person name="Dainat J."/>
            <person name="Nielsen K.F."/>
            <person name="Frisvad J.C."/>
            <person name="Workman M."/>
            <person name="Nielsen J."/>
        </authorList>
    </citation>
    <scope>NUCLEOTIDE SEQUENCE [LARGE SCALE GENOMIC DNA]</scope>
    <source>
        <strain evidence="4">IBT 31811</strain>
    </source>
</reference>
<accession>A0A1V6Q6R6</accession>
<feature type="compositionally biased region" description="Pro residues" evidence="2">
    <location>
        <begin position="373"/>
        <end position="388"/>
    </location>
</feature>
<gene>
    <name evidence="3" type="ORF">PENANT_c011G07498</name>
</gene>
<keyword evidence="1" id="KW-0175">Coiled coil</keyword>
<feature type="compositionally biased region" description="Basic and acidic residues" evidence="2">
    <location>
        <begin position="176"/>
        <end position="192"/>
    </location>
</feature>
<name>A0A1V6Q6R6_9EURO</name>